<name>A0A1H8WB02_9EURY</name>
<dbReference type="Pfam" id="PF26032">
    <property type="entry name" value="DUF8008"/>
    <property type="match status" value="1"/>
</dbReference>
<keyword evidence="4" id="KW-1185">Reference proteome</keyword>
<proteinExistence type="predicted"/>
<feature type="compositionally biased region" description="Low complexity" evidence="2">
    <location>
        <begin position="266"/>
        <end position="283"/>
    </location>
</feature>
<dbReference type="EMBL" id="FOCX01000054">
    <property type="protein sequence ID" value="SEP24824.1"/>
    <property type="molecule type" value="Genomic_DNA"/>
</dbReference>
<feature type="coiled-coil region" evidence="1">
    <location>
        <begin position="4"/>
        <end position="80"/>
    </location>
</feature>
<evidence type="ECO:0000256" key="2">
    <source>
        <dbReference type="SAM" id="MobiDB-lite"/>
    </source>
</evidence>
<keyword evidence="1" id="KW-0175">Coiled coil</keyword>
<dbReference type="Proteomes" id="UP000198775">
    <property type="component" value="Unassembled WGS sequence"/>
</dbReference>
<dbReference type="AlphaFoldDB" id="A0A1H8WB02"/>
<dbReference type="InterPro" id="IPR058321">
    <property type="entry name" value="DUF8008"/>
</dbReference>
<accession>A0A1H8WB02</accession>
<evidence type="ECO:0000256" key="1">
    <source>
        <dbReference type="SAM" id="Coils"/>
    </source>
</evidence>
<dbReference type="RefSeq" id="WP_092664660.1">
    <property type="nucleotide sequence ID" value="NZ_FOCX01000054.1"/>
</dbReference>
<organism evidence="3 4">
    <name type="scientific">Halorientalis persicus</name>
    <dbReference type="NCBI Taxonomy" id="1367881"/>
    <lineage>
        <taxon>Archaea</taxon>
        <taxon>Methanobacteriati</taxon>
        <taxon>Methanobacteriota</taxon>
        <taxon>Stenosarchaea group</taxon>
        <taxon>Halobacteria</taxon>
        <taxon>Halobacteriales</taxon>
        <taxon>Haloarculaceae</taxon>
        <taxon>Halorientalis</taxon>
    </lineage>
</organism>
<reference evidence="4" key="1">
    <citation type="submission" date="2016-10" db="EMBL/GenBank/DDBJ databases">
        <authorList>
            <person name="Varghese N."/>
            <person name="Submissions S."/>
        </authorList>
    </citation>
    <scope>NUCLEOTIDE SEQUENCE [LARGE SCALE GENOMIC DNA]</scope>
    <source>
        <strain evidence="4">IBRC-M 10043</strain>
    </source>
</reference>
<protein>
    <submittedName>
        <fullName evidence="3">Uncharacterized protein</fullName>
    </submittedName>
</protein>
<gene>
    <name evidence="3" type="ORF">SAMN05216388_10545</name>
</gene>
<sequence length="283" mass="32059">MTALERLEARIADLEATVESQQTQIEDLQADLQTERQAREAAEQRVDSLQSTCEKQSALLDALRKRTTTTQSQLAELQTRELEKGAHLEYEHVTPTRDQLDLPENRLERVSDDEGTEWVRLPDHEDPLERSGTTPLATADLLPIQQLARMDDQLLSTATSRRADYLAAKAWAERGTHDRSTLWSRGCNTVSEYVDASDVRVWIKSTHERADETLSYDHAKKLAGQTLERIRELANNRVYIEKRTHRKDGLEYKERRLVVPSDSDIPGTATADTDTPGTTDLPG</sequence>
<dbReference type="Gene3D" id="1.20.120.330">
    <property type="entry name" value="Nucleotidyltransferases domain 2"/>
    <property type="match status" value="1"/>
</dbReference>
<evidence type="ECO:0000313" key="4">
    <source>
        <dbReference type="Proteomes" id="UP000198775"/>
    </source>
</evidence>
<feature type="region of interest" description="Disordered" evidence="2">
    <location>
        <begin position="254"/>
        <end position="283"/>
    </location>
</feature>
<evidence type="ECO:0000313" key="3">
    <source>
        <dbReference type="EMBL" id="SEP24824.1"/>
    </source>
</evidence>
<dbReference type="OrthoDB" id="195095at2157"/>